<dbReference type="HOGENOM" id="CLU_2552396_0_0_6"/>
<name>Q488L3_COLP3</name>
<sequence>MKVMRSVFICRVCSKVCRNITRGSFSNCYYRIMQEAGSQVKQMYILREAYKRRTDRSSKQLINKLIYIIRRLNKIKAIVEYI</sequence>
<dbReference type="KEGG" id="cps:CPS_0752"/>
<dbReference type="Proteomes" id="UP000000547">
    <property type="component" value="Chromosome"/>
</dbReference>
<evidence type="ECO:0000313" key="1">
    <source>
        <dbReference type="EMBL" id="AAZ24845.1"/>
    </source>
</evidence>
<dbReference type="STRING" id="167879.CPS_0752"/>
<protein>
    <submittedName>
        <fullName evidence="1">Uncharacterized protein</fullName>
    </submittedName>
</protein>
<dbReference type="AlphaFoldDB" id="Q488L3"/>
<accession>Q488L3</accession>
<dbReference type="EMBL" id="CP000083">
    <property type="protein sequence ID" value="AAZ24845.1"/>
    <property type="molecule type" value="Genomic_DNA"/>
</dbReference>
<proteinExistence type="predicted"/>
<evidence type="ECO:0000313" key="2">
    <source>
        <dbReference type="Proteomes" id="UP000000547"/>
    </source>
</evidence>
<reference evidence="1" key="1">
    <citation type="journal article" date="2005" name="Proc. Natl. Acad. Sci. U.S.A.">
        <title>The psychrophilic lifestyle as revealed by the genome sequence of Colwellia psychrerythraea 34H through genomic and proteomic analyses.</title>
        <authorList>
            <person name="Methe B.A."/>
            <person name="Nelson K.E."/>
            <person name="Deming J.W."/>
            <person name="Momen B."/>
            <person name="Melamud E."/>
            <person name="Zhang X."/>
            <person name="Moult J."/>
            <person name="Madupu R."/>
            <person name="Nelson W.C."/>
            <person name="Dodson R.J."/>
            <person name="Brinkac L.M."/>
            <person name="Daugherty S.C."/>
            <person name="Durkin A.S."/>
            <person name="DeBoy R.T."/>
            <person name="Kolonay J.F."/>
            <person name="Sullivan S.A."/>
            <person name="Zhou L."/>
            <person name="Davidsen T.M."/>
            <person name="Wu M."/>
            <person name="Huston A.L."/>
            <person name="Lewis M."/>
            <person name="Weaver B."/>
            <person name="Weidman J.F."/>
            <person name="Khouri H."/>
            <person name="Utterback T.R."/>
            <person name="Feldblyum T.V."/>
            <person name="Fraser C.M."/>
        </authorList>
    </citation>
    <scope>NUCLEOTIDE SEQUENCE [LARGE SCALE GENOMIC DNA]</scope>
    <source>
        <strain evidence="1">34H</strain>
    </source>
</reference>
<organism evidence="1 2">
    <name type="scientific">Colwellia psychrerythraea (strain 34H / ATCC BAA-681)</name>
    <name type="common">Vibrio psychroerythus</name>
    <dbReference type="NCBI Taxonomy" id="167879"/>
    <lineage>
        <taxon>Bacteria</taxon>
        <taxon>Pseudomonadati</taxon>
        <taxon>Pseudomonadota</taxon>
        <taxon>Gammaproteobacteria</taxon>
        <taxon>Alteromonadales</taxon>
        <taxon>Colwelliaceae</taxon>
        <taxon>Colwellia</taxon>
    </lineage>
</organism>
<gene>
    <name evidence="1" type="ordered locus">CPS_0752</name>
</gene>